<evidence type="ECO:0000313" key="3">
    <source>
        <dbReference type="Proteomes" id="UP000770661"/>
    </source>
</evidence>
<sequence length="204" mass="21669">MSVQVGVSAEVCSDMPIIAAMKVHFGACVGHHPQGGARPPAHHSNSPPPSGCSDRWRRGTMAASLARVVISCSRPRATCPYTAVADHWGAVVCGGPPTVGGPWHIQRQPPGLHPGKVHPTLPGAACASVGTHHLFRSLWDCLTTECILHSEGGSNIYLSLNGQQGPSPASHHHLSRAHFHPPVVCAVEPSDHPTRNPRRRSRNL</sequence>
<proteinExistence type="predicted"/>
<organism evidence="2 3">
    <name type="scientific">Chionoecetes opilio</name>
    <name type="common">Atlantic snow crab</name>
    <name type="synonym">Cancer opilio</name>
    <dbReference type="NCBI Taxonomy" id="41210"/>
    <lineage>
        <taxon>Eukaryota</taxon>
        <taxon>Metazoa</taxon>
        <taxon>Ecdysozoa</taxon>
        <taxon>Arthropoda</taxon>
        <taxon>Crustacea</taxon>
        <taxon>Multicrustacea</taxon>
        <taxon>Malacostraca</taxon>
        <taxon>Eumalacostraca</taxon>
        <taxon>Eucarida</taxon>
        <taxon>Decapoda</taxon>
        <taxon>Pleocyemata</taxon>
        <taxon>Brachyura</taxon>
        <taxon>Eubrachyura</taxon>
        <taxon>Majoidea</taxon>
        <taxon>Majidae</taxon>
        <taxon>Chionoecetes</taxon>
    </lineage>
</organism>
<name>A0A8J4XYQ0_CHIOP</name>
<dbReference type="AlphaFoldDB" id="A0A8J4XYQ0"/>
<keyword evidence="3" id="KW-1185">Reference proteome</keyword>
<dbReference type="Proteomes" id="UP000770661">
    <property type="component" value="Unassembled WGS sequence"/>
</dbReference>
<gene>
    <name evidence="2" type="ORF">GWK47_054031</name>
</gene>
<feature type="region of interest" description="Disordered" evidence="1">
    <location>
        <begin position="34"/>
        <end position="54"/>
    </location>
</feature>
<protein>
    <submittedName>
        <fullName evidence="2">Uncharacterized protein</fullName>
    </submittedName>
</protein>
<feature type="region of interest" description="Disordered" evidence="1">
    <location>
        <begin position="185"/>
        <end position="204"/>
    </location>
</feature>
<dbReference type="OrthoDB" id="6434442at2759"/>
<feature type="compositionally biased region" description="Basic residues" evidence="1">
    <location>
        <begin position="195"/>
        <end position="204"/>
    </location>
</feature>
<reference evidence="2" key="1">
    <citation type="submission" date="2020-07" db="EMBL/GenBank/DDBJ databases">
        <title>The High-quality genome of the commercially important snow crab, Chionoecetes opilio.</title>
        <authorList>
            <person name="Jeong J.-H."/>
            <person name="Ryu S."/>
        </authorList>
    </citation>
    <scope>NUCLEOTIDE SEQUENCE</scope>
    <source>
        <strain evidence="2">MADBK_172401_WGS</strain>
        <tissue evidence="2">Digestive gland</tissue>
    </source>
</reference>
<evidence type="ECO:0000313" key="2">
    <source>
        <dbReference type="EMBL" id="KAG0717638.1"/>
    </source>
</evidence>
<comment type="caution">
    <text evidence="2">The sequence shown here is derived from an EMBL/GenBank/DDBJ whole genome shotgun (WGS) entry which is preliminary data.</text>
</comment>
<accession>A0A8J4XYQ0</accession>
<evidence type="ECO:0000256" key="1">
    <source>
        <dbReference type="SAM" id="MobiDB-lite"/>
    </source>
</evidence>
<dbReference type="EMBL" id="JACEEZ010017318">
    <property type="protein sequence ID" value="KAG0717638.1"/>
    <property type="molecule type" value="Genomic_DNA"/>
</dbReference>